<keyword evidence="7" id="KW-0479">Metal-binding</keyword>
<evidence type="ECO:0000256" key="8">
    <source>
        <dbReference type="ARBA" id="ARBA00022763"/>
    </source>
</evidence>
<feature type="compositionally biased region" description="Basic and acidic residues" evidence="14">
    <location>
        <begin position="1"/>
        <end position="14"/>
    </location>
</feature>
<feature type="compositionally biased region" description="Acidic residues" evidence="14">
    <location>
        <begin position="15"/>
        <end position="36"/>
    </location>
</feature>
<dbReference type="SMART" id="SM00478">
    <property type="entry name" value="ENDO3c"/>
    <property type="match status" value="1"/>
</dbReference>
<dbReference type="Gene3D" id="1.10.340.30">
    <property type="entry name" value="Hypothetical protein, domain 2"/>
    <property type="match status" value="1"/>
</dbReference>
<accession>A0ABP4V571</accession>
<dbReference type="InterPro" id="IPR023170">
    <property type="entry name" value="HhH_base_excis_C"/>
</dbReference>
<evidence type="ECO:0000256" key="4">
    <source>
        <dbReference type="ARBA" id="ARBA00012045"/>
    </source>
</evidence>
<comment type="similarity">
    <text evidence="3">Belongs to the Nth/MutY family.</text>
</comment>
<dbReference type="InterPro" id="IPR000445">
    <property type="entry name" value="HhH_motif"/>
</dbReference>
<keyword evidence="11" id="KW-0411">Iron-sulfur</keyword>
<dbReference type="InterPro" id="IPR003651">
    <property type="entry name" value="Endonuclease3_FeS-loop_motif"/>
</dbReference>
<comment type="cofactor">
    <cofactor evidence="2">
        <name>[4Fe-4S] cluster</name>
        <dbReference type="ChEBI" id="CHEBI:49883"/>
    </cofactor>
</comment>
<sequence>MDADRDDVARGCEDRVDEDFVDEDFADEDFADEGDDVERGPPDRGAPAAFPDRAAPDREAPDAAPFRGSPDRDPADEPADREPADREDDVGCWGGACFDDLGAWDAFDPEAPAREVPVRRDDDPPPAPDAPLRAGRAAPPREVPVPRRLSSAGATGHPSVSIRAGATVRRASAQVGEPRRRRSHLPDLSGPPGADRAPALTTHQGGGREWVTVPHADPPTVRDPGHRPVRGPDVAPEGVRDELVTRTTTWFDDAARDLPWRRAGRTPWGVLVSEVMLQQTPVARVEPVWRAWMDRWPTPGDLAAAPTADVLRAWGRLGYPRRALRLQDCARAVAGRHDGVVPDDGEALRALPGVGEYTAAAVQAFAFGRRSVVVDTNVRRVLARALGGTALGAPTPTAAERAQAARVVPDDDAAAARWAAASMELGALVCTARAPRCHACPVADVCAWRAAGHPPDEHAHRRRTQAWHGTDRQVRGRAMAALRAADAPVPRALLADSGQDPAQVERCLGSLVEDGLVEQDDAGRFHLPTT</sequence>
<evidence type="ECO:0000256" key="3">
    <source>
        <dbReference type="ARBA" id="ARBA00008343"/>
    </source>
</evidence>
<dbReference type="Pfam" id="PF00730">
    <property type="entry name" value="HhH-GPD"/>
    <property type="match status" value="1"/>
</dbReference>
<dbReference type="InterPro" id="IPR004036">
    <property type="entry name" value="Endonuclease-III-like_CS2"/>
</dbReference>
<comment type="catalytic activity">
    <reaction evidence="1">
        <text>Hydrolyzes free adenine bases from 7,8-dihydro-8-oxoguanine:adenine mismatched double-stranded DNA, leaving an apurinic site.</text>
        <dbReference type="EC" id="3.2.2.31"/>
    </reaction>
</comment>
<evidence type="ECO:0000256" key="11">
    <source>
        <dbReference type="ARBA" id="ARBA00023014"/>
    </source>
</evidence>
<keyword evidence="8" id="KW-0227">DNA damage</keyword>
<evidence type="ECO:0000256" key="1">
    <source>
        <dbReference type="ARBA" id="ARBA00000843"/>
    </source>
</evidence>
<evidence type="ECO:0000256" key="13">
    <source>
        <dbReference type="ARBA" id="ARBA00023295"/>
    </source>
</evidence>
<dbReference type="EMBL" id="BAAAPM010000003">
    <property type="protein sequence ID" value="GAA1716660.1"/>
    <property type="molecule type" value="Genomic_DNA"/>
</dbReference>
<dbReference type="InterPro" id="IPR044298">
    <property type="entry name" value="MIG/MutY"/>
</dbReference>
<feature type="compositionally biased region" description="Low complexity" evidence="14">
    <location>
        <begin position="43"/>
        <end position="53"/>
    </location>
</feature>
<dbReference type="Gene3D" id="1.10.1670.10">
    <property type="entry name" value="Helix-hairpin-Helix base-excision DNA repair enzymes (C-terminal)"/>
    <property type="match status" value="1"/>
</dbReference>
<dbReference type="PROSITE" id="PS01155">
    <property type="entry name" value="ENDONUCLEASE_III_2"/>
    <property type="match status" value="1"/>
</dbReference>
<keyword evidence="9" id="KW-0378">Hydrolase</keyword>
<evidence type="ECO:0000256" key="5">
    <source>
        <dbReference type="ARBA" id="ARBA00022023"/>
    </source>
</evidence>
<evidence type="ECO:0000256" key="7">
    <source>
        <dbReference type="ARBA" id="ARBA00022723"/>
    </source>
</evidence>
<evidence type="ECO:0000256" key="12">
    <source>
        <dbReference type="ARBA" id="ARBA00023204"/>
    </source>
</evidence>
<dbReference type="SUPFAM" id="SSF48150">
    <property type="entry name" value="DNA-glycosylase"/>
    <property type="match status" value="1"/>
</dbReference>
<evidence type="ECO:0000259" key="15">
    <source>
        <dbReference type="SMART" id="SM00478"/>
    </source>
</evidence>
<dbReference type="Proteomes" id="UP001501138">
    <property type="component" value="Unassembled WGS sequence"/>
</dbReference>
<keyword evidence="17" id="KW-1185">Reference proteome</keyword>
<feature type="compositionally biased region" description="Basic and acidic residues" evidence="14">
    <location>
        <begin position="69"/>
        <end position="84"/>
    </location>
</feature>
<name>A0ABP4V571_9MICO</name>
<feature type="compositionally biased region" description="Low complexity" evidence="14">
    <location>
        <begin position="130"/>
        <end position="140"/>
    </location>
</feature>
<feature type="compositionally biased region" description="Basic and acidic residues" evidence="14">
    <location>
        <begin position="111"/>
        <end position="123"/>
    </location>
</feature>
<evidence type="ECO:0000313" key="17">
    <source>
        <dbReference type="Proteomes" id="UP001501138"/>
    </source>
</evidence>
<feature type="domain" description="HhH-GPD" evidence="15">
    <location>
        <begin position="276"/>
        <end position="428"/>
    </location>
</feature>
<keyword evidence="13" id="KW-0326">Glycosidase</keyword>
<keyword evidence="6" id="KW-0004">4Fe-4S</keyword>
<keyword evidence="12" id="KW-0234">DNA repair</keyword>
<protein>
    <recommendedName>
        <fullName evidence="5">Adenine DNA glycosylase</fullName>
        <ecNumber evidence="4">3.2.2.31</ecNumber>
    </recommendedName>
</protein>
<keyword evidence="10" id="KW-0408">Iron</keyword>
<feature type="region of interest" description="Disordered" evidence="14">
    <location>
        <begin position="1"/>
        <end position="236"/>
    </location>
</feature>
<dbReference type="EC" id="3.2.2.31" evidence="4"/>
<dbReference type="PANTHER" id="PTHR42944:SF1">
    <property type="entry name" value="ADENINE DNA GLYCOSYLASE"/>
    <property type="match status" value="1"/>
</dbReference>
<reference evidence="17" key="1">
    <citation type="journal article" date="2019" name="Int. J. Syst. Evol. Microbiol.">
        <title>The Global Catalogue of Microorganisms (GCM) 10K type strain sequencing project: providing services to taxonomists for standard genome sequencing and annotation.</title>
        <authorList>
            <consortium name="The Broad Institute Genomics Platform"/>
            <consortium name="The Broad Institute Genome Sequencing Center for Infectious Disease"/>
            <person name="Wu L."/>
            <person name="Ma J."/>
        </authorList>
    </citation>
    <scope>NUCLEOTIDE SEQUENCE [LARGE SCALE GENOMIC DNA]</scope>
    <source>
        <strain evidence="17">JCM 15589</strain>
    </source>
</reference>
<dbReference type="InterPro" id="IPR011257">
    <property type="entry name" value="DNA_glycosylase"/>
</dbReference>
<evidence type="ECO:0000256" key="14">
    <source>
        <dbReference type="SAM" id="MobiDB-lite"/>
    </source>
</evidence>
<evidence type="ECO:0000256" key="10">
    <source>
        <dbReference type="ARBA" id="ARBA00023004"/>
    </source>
</evidence>
<evidence type="ECO:0000313" key="16">
    <source>
        <dbReference type="EMBL" id="GAA1716660.1"/>
    </source>
</evidence>
<dbReference type="Pfam" id="PF00633">
    <property type="entry name" value="HHH"/>
    <property type="match status" value="1"/>
</dbReference>
<comment type="caution">
    <text evidence="16">The sequence shown here is derived from an EMBL/GenBank/DDBJ whole genome shotgun (WGS) entry which is preliminary data.</text>
</comment>
<dbReference type="CDD" id="cd00056">
    <property type="entry name" value="ENDO3c"/>
    <property type="match status" value="1"/>
</dbReference>
<dbReference type="PANTHER" id="PTHR42944">
    <property type="entry name" value="ADENINE DNA GLYCOSYLASE"/>
    <property type="match status" value="1"/>
</dbReference>
<evidence type="ECO:0000256" key="6">
    <source>
        <dbReference type="ARBA" id="ARBA00022485"/>
    </source>
</evidence>
<dbReference type="SMART" id="SM00525">
    <property type="entry name" value="FES"/>
    <property type="match status" value="1"/>
</dbReference>
<proteinExistence type="inferred from homology"/>
<dbReference type="InterPro" id="IPR003265">
    <property type="entry name" value="HhH-GPD_domain"/>
</dbReference>
<evidence type="ECO:0000256" key="9">
    <source>
        <dbReference type="ARBA" id="ARBA00022801"/>
    </source>
</evidence>
<dbReference type="Pfam" id="PF10576">
    <property type="entry name" value="EndIII_4Fe-2S"/>
    <property type="match status" value="1"/>
</dbReference>
<evidence type="ECO:0000256" key="2">
    <source>
        <dbReference type="ARBA" id="ARBA00001966"/>
    </source>
</evidence>
<gene>
    <name evidence="16" type="ORF">GCM10009809_10900</name>
</gene>
<organism evidence="16 17">
    <name type="scientific">Isoptericola hypogeus</name>
    <dbReference type="NCBI Taxonomy" id="300179"/>
    <lineage>
        <taxon>Bacteria</taxon>
        <taxon>Bacillati</taxon>
        <taxon>Actinomycetota</taxon>
        <taxon>Actinomycetes</taxon>
        <taxon>Micrococcales</taxon>
        <taxon>Promicromonosporaceae</taxon>
        <taxon>Isoptericola</taxon>
    </lineage>
</organism>